<dbReference type="AlphaFoldDB" id="A0A6I6G584"/>
<proteinExistence type="predicted"/>
<dbReference type="SUPFAM" id="SSF56935">
    <property type="entry name" value="Porins"/>
    <property type="match status" value="1"/>
</dbReference>
<dbReference type="RefSeq" id="WP_157477937.1">
    <property type="nucleotide sequence ID" value="NZ_CP046566.1"/>
</dbReference>
<feature type="domain" description="Outer membrane protein beta-barrel" evidence="2">
    <location>
        <begin position="454"/>
        <end position="756"/>
    </location>
</feature>
<dbReference type="EMBL" id="CP046566">
    <property type="protein sequence ID" value="QGW27816.1"/>
    <property type="molecule type" value="Genomic_DNA"/>
</dbReference>
<dbReference type="Pfam" id="PF14905">
    <property type="entry name" value="OMP_b-brl_3"/>
    <property type="match status" value="2"/>
</dbReference>
<evidence type="ECO:0000256" key="1">
    <source>
        <dbReference type="SAM" id="SignalP"/>
    </source>
</evidence>
<evidence type="ECO:0000313" key="3">
    <source>
        <dbReference type="EMBL" id="QGW27816.1"/>
    </source>
</evidence>
<dbReference type="KEGG" id="fls:GLV81_06645"/>
<accession>A0A6I6G584</accession>
<dbReference type="SUPFAM" id="SSF49464">
    <property type="entry name" value="Carboxypeptidase regulatory domain-like"/>
    <property type="match status" value="1"/>
</dbReference>
<dbReference type="Gene3D" id="2.60.40.1120">
    <property type="entry name" value="Carboxypeptidase-like, regulatory domain"/>
    <property type="match status" value="1"/>
</dbReference>
<keyword evidence="1" id="KW-0732">Signal</keyword>
<feature type="domain" description="Outer membrane protein beta-barrel" evidence="2">
    <location>
        <begin position="763"/>
        <end position="908"/>
    </location>
</feature>
<organism evidence="3 4">
    <name type="scientific">Phnomibacter ginsenosidimutans</name>
    <dbReference type="NCBI Taxonomy" id="2676868"/>
    <lineage>
        <taxon>Bacteria</taxon>
        <taxon>Pseudomonadati</taxon>
        <taxon>Bacteroidota</taxon>
        <taxon>Chitinophagia</taxon>
        <taxon>Chitinophagales</taxon>
        <taxon>Chitinophagaceae</taxon>
        <taxon>Phnomibacter</taxon>
    </lineage>
</organism>
<protein>
    <submittedName>
        <fullName evidence="3">Outer membrane beta-barrel protein</fullName>
    </submittedName>
</protein>
<dbReference type="InterPro" id="IPR008969">
    <property type="entry name" value="CarboxyPept-like_regulatory"/>
</dbReference>
<evidence type="ECO:0000313" key="4">
    <source>
        <dbReference type="Proteomes" id="UP000426027"/>
    </source>
</evidence>
<dbReference type="Proteomes" id="UP000426027">
    <property type="component" value="Chromosome"/>
</dbReference>
<sequence>MIKAKLLLALLFFAFSAVAQNIELTGTVSDTSENKQLSKATIALLRAKDSVLLKFVRSTPDGKFRLPVPAQGKYILLISYPGYADYADFVDLQSSQDLGLVNMITKAVLLQTVVVRGSAVRMKGDTLAFVADSFKTREGATVEDLLKRLPGLSVNQKGEITAQGQKVQKVLVDGDEFFGDDPTLATRNLQALAVKEVQVFDKKSDQATFTGVDDGQTQKTINLKLKDEFKKGYFGKVKLAGGLPNRWENQAMLNAFKDKRKLSVYGIMANTNNNSLGWSEESQFGGNMSTQTQVGDDGSVMMWSSGDEFGGTGGYYGEGLPSSWTLGTSYANKWNENRSNVTGAYRYQKIKTVANSYNTTQNILPDTQFFNNQRAQNEASRWRHKGLIRSELFIDSMQSITFDLNGSYGESSNYSRTFSEALTGKQLPVNKSDRTTQGAGTQAQFNGTALYKLKFKKKGRTFSANLGNQYSDNNSDGLLLTYNEFYNASGLYSKDTIDQKKLNTTRSNAVNARLAYSEPIGKKGILEINYGINQSVSNQQRLSYNKLAGKYDDLDSVFSNDFKFKTITNRTGAGYRYSGKLFQFGFGGDVAFTDWRQDDRFRDTTRHYNFTNFFPRAEASYKLGQYSRVRLSYNGSTQAPSANQLQPVADNNDPLNIQIGNPNLLQSFNHRFSLNYNFWKVLSNTGMWMGAWFNPTSNAFSTKDVVDAFGKRTSQTVNVNGNYSFGAYMGYNFKIKKPDIQVDLSFDPSINRFTNFVNGIENRTNSTALEFGYNLRKSKDDKYDLSFNQRFTYNSSKSSIRPDINTTYWTGVVGMSANIDLPAKIVFNTDFDYNWRQRTSVFDQNNNAFIWNASIEKKIFKKKDVKMGFSVRDLLNQNIGFRRNISSNFVSERTYDVIRRYWMVTFSWSFNKGPQKAEEDNW</sequence>
<evidence type="ECO:0000259" key="2">
    <source>
        <dbReference type="Pfam" id="PF14905"/>
    </source>
</evidence>
<keyword evidence="4" id="KW-1185">Reference proteome</keyword>
<feature type="signal peptide" evidence="1">
    <location>
        <begin position="1"/>
        <end position="19"/>
    </location>
</feature>
<name>A0A6I6G584_9BACT</name>
<gene>
    <name evidence="3" type="ORF">GLV81_06645</name>
</gene>
<feature type="chain" id="PRO_5026313900" evidence="1">
    <location>
        <begin position="20"/>
        <end position="922"/>
    </location>
</feature>
<dbReference type="InterPro" id="IPR041700">
    <property type="entry name" value="OMP_b-brl_3"/>
</dbReference>
<dbReference type="Pfam" id="PF13620">
    <property type="entry name" value="CarboxypepD_reg"/>
    <property type="match status" value="1"/>
</dbReference>
<reference evidence="3 4" key="1">
    <citation type="submission" date="2019-11" db="EMBL/GenBank/DDBJ databases">
        <authorList>
            <person name="Im W.T."/>
        </authorList>
    </citation>
    <scope>NUCLEOTIDE SEQUENCE [LARGE SCALE GENOMIC DNA]</scope>
    <source>
        <strain evidence="3 4">SB-02</strain>
    </source>
</reference>